<accession>A0A8X6PGY4</accession>
<name>A0A8X6PGY4_NEPPI</name>
<organism evidence="2 3">
    <name type="scientific">Nephila pilipes</name>
    <name type="common">Giant wood spider</name>
    <name type="synonym">Nephila maculata</name>
    <dbReference type="NCBI Taxonomy" id="299642"/>
    <lineage>
        <taxon>Eukaryota</taxon>
        <taxon>Metazoa</taxon>
        <taxon>Ecdysozoa</taxon>
        <taxon>Arthropoda</taxon>
        <taxon>Chelicerata</taxon>
        <taxon>Arachnida</taxon>
        <taxon>Araneae</taxon>
        <taxon>Araneomorphae</taxon>
        <taxon>Entelegynae</taxon>
        <taxon>Araneoidea</taxon>
        <taxon>Nephilidae</taxon>
        <taxon>Nephila</taxon>
    </lineage>
</organism>
<feature type="compositionally biased region" description="Low complexity" evidence="1">
    <location>
        <begin position="9"/>
        <end position="22"/>
    </location>
</feature>
<protein>
    <submittedName>
        <fullName evidence="2">Uncharacterized protein</fullName>
    </submittedName>
</protein>
<feature type="region of interest" description="Disordered" evidence="1">
    <location>
        <begin position="1"/>
        <end position="22"/>
    </location>
</feature>
<gene>
    <name evidence="2" type="ORF">NPIL_203101</name>
</gene>
<evidence type="ECO:0000313" key="3">
    <source>
        <dbReference type="Proteomes" id="UP000887013"/>
    </source>
</evidence>
<proteinExistence type="predicted"/>
<keyword evidence="3" id="KW-1185">Reference proteome</keyword>
<evidence type="ECO:0000256" key="1">
    <source>
        <dbReference type="SAM" id="MobiDB-lite"/>
    </source>
</evidence>
<dbReference type="EMBL" id="BMAW01068338">
    <property type="protein sequence ID" value="GFT63905.1"/>
    <property type="molecule type" value="Genomic_DNA"/>
</dbReference>
<sequence>MEPSDESRSSSPSLSEGYSTHW</sequence>
<reference evidence="2" key="1">
    <citation type="submission" date="2020-08" db="EMBL/GenBank/DDBJ databases">
        <title>Multicomponent nature underlies the extraordinary mechanical properties of spider dragline silk.</title>
        <authorList>
            <person name="Kono N."/>
            <person name="Nakamura H."/>
            <person name="Mori M."/>
            <person name="Yoshida Y."/>
            <person name="Ohtoshi R."/>
            <person name="Malay A.D."/>
            <person name="Moran D.A.P."/>
            <person name="Tomita M."/>
            <person name="Numata K."/>
            <person name="Arakawa K."/>
        </authorList>
    </citation>
    <scope>NUCLEOTIDE SEQUENCE</scope>
</reference>
<dbReference type="AlphaFoldDB" id="A0A8X6PGY4"/>
<feature type="non-terminal residue" evidence="2">
    <location>
        <position position="22"/>
    </location>
</feature>
<dbReference type="Proteomes" id="UP000887013">
    <property type="component" value="Unassembled WGS sequence"/>
</dbReference>
<evidence type="ECO:0000313" key="2">
    <source>
        <dbReference type="EMBL" id="GFT63905.1"/>
    </source>
</evidence>
<comment type="caution">
    <text evidence="2">The sequence shown here is derived from an EMBL/GenBank/DDBJ whole genome shotgun (WGS) entry which is preliminary data.</text>
</comment>